<keyword evidence="2 3" id="KW-0378">Hydrolase</keyword>
<dbReference type="VEuPathDB" id="FungiDB:ASPSYDRAFT_83124"/>
<dbReference type="InterPro" id="IPR019826">
    <property type="entry name" value="Carboxylesterase_B_AS"/>
</dbReference>
<dbReference type="PANTHER" id="PTHR43918:SF4">
    <property type="entry name" value="CARBOXYLIC ESTER HYDROLASE"/>
    <property type="match status" value="1"/>
</dbReference>
<dbReference type="EMBL" id="KV878602">
    <property type="protein sequence ID" value="OJJ52377.1"/>
    <property type="molecule type" value="Genomic_DNA"/>
</dbReference>
<organism evidence="5 6">
    <name type="scientific">Aspergillus sydowii CBS 593.65</name>
    <dbReference type="NCBI Taxonomy" id="1036612"/>
    <lineage>
        <taxon>Eukaryota</taxon>
        <taxon>Fungi</taxon>
        <taxon>Dikarya</taxon>
        <taxon>Ascomycota</taxon>
        <taxon>Pezizomycotina</taxon>
        <taxon>Eurotiomycetes</taxon>
        <taxon>Eurotiomycetidae</taxon>
        <taxon>Eurotiales</taxon>
        <taxon>Aspergillaceae</taxon>
        <taxon>Aspergillus</taxon>
        <taxon>Aspergillus subgen. Nidulantes</taxon>
    </lineage>
</organism>
<dbReference type="InterPro" id="IPR002018">
    <property type="entry name" value="CarbesteraseB"/>
</dbReference>
<dbReference type="PANTHER" id="PTHR43918">
    <property type="entry name" value="ACETYLCHOLINESTERASE"/>
    <property type="match status" value="1"/>
</dbReference>
<feature type="chain" id="PRO_5011821617" description="Carboxylic ester hydrolase" evidence="3">
    <location>
        <begin position="21"/>
        <end position="516"/>
    </location>
</feature>
<protein>
    <recommendedName>
        <fullName evidence="3">Carboxylic ester hydrolase</fullName>
        <ecNumber evidence="3">3.1.1.-</ecNumber>
    </recommendedName>
</protein>
<dbReference type="AlphaFoldDB" id="A0A1L9SZ01"/>
<evidence type="ECO:0000256" key="3">
    <source>
        <dbReference type="RuleBase" id="RU361235"/>
    </source>
</evidence>
<dbReference type="Gene3D" id="3.40.50.1820">
    <property type="entry name" value="alpha/beta hydrolase"/>
    <property type="match status" value="2"/>
</dbReference>
<dbReference type="STRING" id="1036612.A0A1L9SZ01"/>
<name>A0A1L9SZ01_9EURO</name>
<evidence type="ECO:0000256" key="1">
    <source>
        <dbReference type="ARBA" id="ARBA00005964"/>
    </source>
</evidence>
<dbReference type="Pfam" id="PF00135">
    <property type="entry name" value="COesterase"/>
    <property type="match status" value="1"/>
</dbReference>
<proteinExistence type="inferred from homology"/>
<keyword evidence="6" id="KW-1185">Reference proteome</keyword>
<dbReference type="Proteomes" id="UP000184356">
    <property type="component" value="Unassembled WGS sequence"/>
</dbReference>
<dbReference type="EC" id="3.1.1.-" evidence="3"/>
<accession>A0A1L9SZ01</accession>
<dbReference type="OrthoDB" id="408631at2759"/>
<keyword evidence="3" id="KW-0732">Signal</keyword>
<dbReference type="GeneID" id="63767270"/>
<dbReference type="RefSeq" id="XP_040696183.1">
    <property type="nucleotide sequence ID" value="XM_040851197.1"/>
</dbReference>
<gene>
    <name evidence="5" type="ORF">ASPSYDRAFT_83124</name>
</gene>
<dbReference type="InterPro" id="IPR050654">
    <property type="entry name" value="AChE-related_enzymes"/>
</dbReference>
<reference evidence="6" key="1">
    <citation type="journal article" date="2017" name="Genome Biol.">
        <title>Comparative genomics reveals high biological diversity and specific adaptations in the industrially and medically important fungal genus Aspergillus.</title>
        <authorList>
            <person name="de Vries R.P."/>
            <person name="Riley R."/>
            <person name="Wiebenga A."/>
            <person name="Aguilar-Osorio G."/>
            <person name="Amillis S."/>
            <person name="Uchima C.A."/>
            <person name="Anderluh G."/>
            <person name="Asadollahi M."/>
            <person name="Askin M."/>
            <person name="Barry K."/>
            <person name="Battaglia E."/>
            <person name="Bayram O."/>
            <person name="Benocci T."/>
            <person name="Braus-Stromeyer S.A."/>
            <person name="Caldana C."/>
            <person name="Canovas D."/>
            <person name="Cerqueira G.C."/>
            <person name="Chen F."/>
            <person name="Chen W."/>
            <person name="Choi C."/>
            <person name="Clum A."/>
            <person name="Dos Santos R.A."/>
            <person name="Damasio A.R."/>
            <person name="Diallinas G."/>
            <person name="Emri T."/>
            <person name="Fekete E."/>
            <person name="Flipphi M."/>
            <person name="Freyberg S."/>
            <person name="Gallo A."/>
            <person name="Gournas C."/>
            <person name="Habgood R."/>
            <person name="Hainaut M."/>
            <person name="Harispe M.L."/>
            <person name="Henrissat B."/>
            <person name="Hilden K.S."/>
            <person name="Hope R."/>
            <person name="Hossain A."/>
            <person name="Karabika E."/>
            <person name="Karaffa L."/>
            <person name="Karanyi Z."/>
            <person name="Krasevec N."/>
            <person name="Kuo A."/>
            <person name="Kusch H."/>
            <person name="LaButti K."/>
            <person name="Lagendijk E.L."/>
            <person name="Lapidus A."/>
            <person name="Levasseur A."/>
            <person name="Lindquist E."/>
            <person name="Lipzen A."/>
            <person name="Logrieco A.F."/>
            <person name="MacCabe A."/>
            <person name="Maekelae M.R."/>
            <person name="Malavazi I."/>
            <person name="Melin P."/>
            <person name="Meyer V."/>
            <person name="Mielnichuk N."/>
            <person name="Miskei M."/>
            <person name="Molnar A.P."/>
            <person name="Mule G."/>
            <person name="Ngan C.Y."/>
            <person name="Orejas M."/>
            <person name="Orosz E."/>
            <person name="Ouedraogo J.P."/>
            <person name="Overkamp K.M."/>
            <person name="Park H.-S."/>
            <person name="Perrone G."/>
            <person name="Piumi F."/>
            <person name="Punt P.J."/>
            <person name="Ram A.F."/>
            <person name="Ramon A."/>
            <person name="Rauscher S."/>
            <person name="Record E."/>
            <person name="Riano-Pachon D.M."/>
            <person name="Robert V."/>
            <person name="Roehrig J."/>
            <person name="Ruller R."/>
            <person name="Salamov A."/>
            <person name="Salih N.S."/>
            <person name="Samson R.A."/>
            <person name="Sandor E."/>
            <person name="Sanguinetti M."/>
            <person name="Schuetze T."/>
            <person name="Sepcic K."/>
            <person name="Shelest E."/>
            <person name="Sherlock G."/>
            <person name="Sophianopoulou V."/>
            <person name="Squina F.M."/>
            <person name="Sun H."/>
            <person name="Susca A."/>
            <person name="Todd R.B."/>
            <person name="Tsang A."/>
            <person name="Unkles S.E."/>
            <person name="van de Wiele N."/>
            <person name="van Rossen-Uffink D."/>
            <person name="Oliveira J.V."/>
            <person name="Vesth T.C."/>
            <person name="Visser J."/>
            <person name="Yu J.-H."/>
            <person name="Zhou M."/>
            <person name="Andersen M.R."/>
            <person name="Archer D.B."/>
            <person name="Baker S.E."/>
            <person name="Benoit I."/>
            <person name="Brakhage A.A."/>
            <person name="Braus G.H."/>
            <person name="Fischer R."/>
            <person name="Frisvad J.C."/>
            <person name="Goldman G.H."/>
            <person name="Houbraken J."/>
            <person name="Oakley B."/>
            <person name="Pocsi I."/>
            <person name="Scazzocchio C."/>
            <person name="Seiboth B."/>
            <person name="vanKuyk P.A."/>
            <person name="Wortman J."/>
            <person name="Dyer P.S."/>
            <person name="Grigoriev I.V."/>
        </authorList>
    </citation>
    <scope>NUCLEOTIDE SEQUENCE [LARGE SCALE GENOMIC DNA]</scope>
    <source>
        <strain evidence="6">CBS 593.65</strain>
    </source>
</reference>
<evidence type="ECO:0000313" key="6">
    <source>
        <dbReference type="Proteomes" id="UP000184356"/>
    </source>
</evidence>
<dbReference type="PROSITE" id="PS00122">
    <property type="entry name" value="CARBOXYLESTERASE_B_1"/>
    <property type="match status" value="1"/>
</dbReference>
<dbReference type="InterPro" id="IPR029058">
    <property type="entry name" value="AB_hydrolase_fold"/>
</dbReference>
<comment type="similarity">
    <text evidence="1 3">Belongs to the type-B carboxylesterase/lipase family.</text>
</comment>
<dbReference type="SUPFAM" id="SSF53474">
    <property type="entry name" value="alpha/beta-Hydrolases"/>
    <property type="match status" value="1"/>
</dbReference>
<evidence type="ECO:0000259" key="4">
    <source>
        <dbReference type="Pfam" id="PF00135"/>
    </source>
</evidence>
<evidence type="ECO:0000256" key="2">
    <source>
        <dbReference type="ARBA" id="ARBA00022801"/>
    </source>
</evidence>
<feature type="domain" description="Carboxylesterase type B" evidence="4">
    <location>
        <begin position="24"/>
        <end position="358"/>
    </location>
</feature>
<sequence>MRLSLFSAIAIAGCHLTVSALSSLRVDTTSGRAYGLVNGSAPDVAQFLGIPYGEEPVGELRFRPPQRKRRMRTIDATKPAGLCPQYHEDRDNYPSVYTYDAPWLQPWGNWTEDCLNLNIWTPYDPNSRATESLPVIIWIFGGGFYEGGLDTLAMDPSQWIQRSQSHIVVAINARVNIFGFPNSRGLDEEGSNLNVGLLDQRSAVEWVRDNIEAFGGDPSRMVLWGQSSGSASTDYYNYAYPEDPIVGGYIQHSGSVFATGESKDAQMLNFSTVAQNVGCAGLSARDELRCMQLNASAVDIIDFWQKYNLKHSDGQLSFTTIVDGVTKFQDYTERANAGNYSKLPAISGTNYNEMASLIDWPGKAGPNLTELHIETLGHQQCPANYNSRIRFETNSTTFRYLNNASFPNISPQPWEGAYHTSELPLLFGTFKHYGNSPPSKLEYNTSARWQDLYVAFARDPVGALPAAGWPAWTPTGKVLMWNPKDRNGTTIAVSQLIDVEEVTTPCDDITWSIQTP</sequence>
<evidence type="ECO:0000313" key="5">
    <source>
        <dbReference type="EMBL" id="OJJ52377.1"/>
    </source>
</evidence>
<feature type="signal peptide" evidence="3">
    <location>
        <begin position="1"/>
        <end position="20"/>
    </location>
</feature>
<dbReference type="GO" id="GO:0052689">
    <property type="term" value="F:carboxylic ester hydrolase activity"/>
    <property type="evidence" value="ECO:0007669"/>
    <property type="project" value="TreeGrafter"/>
</dbReference>